<comment type="caution">
    <text evidence="1">The sequence shown here is derived from an EMBL/GenBank/DDBJ whole genome shotgun (WGS) entry which is preliminary data.</text>
</comment>
<dbReference type="EMBL" id="BONZ01000043">
    <property type="protein sequence ID" value="GIH16552.1"/>
    <property type="molecule type" value="Genomic_DNA"/>
</dbReference>
<name>A0A8J3QV19_9ACTN</name>
<evidence type="ECO:0000313" key="1">
    <source>
        <dbReference type="EMBL" id="GIH16552.1"/>
    </source>
</evidence>
<sequence>MSNVNGYRARWQGREFEASPDGELLRLYVSAPEPGFEAVQPDRYRRLIPARDAEWYGYVRTVAILRGEPVVVLVEREGQALVEYCGELPYGPEWWPADRPEPSVCWAWVSLVELSDPRLERFPAA</sequence>
<proteinExistence type="predicted"/>
<protein>
    <submittedName>
        <fullName evidence="1">Uncharacterized protein</fullName>
    </submittedName>
</protein>
<dbReference type="AlphaFoldDB" id="A0A8J3QV19"/>
<accession>A0A8J3QV19</accession>
<dbReference type="RefSeq" id="WP_203920110.1">
    <property type="nucleotide sequence ID" value="NZ_BONZ01000043.1"/>
</dbReference>
<keyword evidence="2" id="KW-1185">Reference proteome</keyword>
<evidence type="ECO:0000313" key="2">
    <source>
        <dbReference type="Proteomes" id="UP000642748"/>
    </source>
</evidence>
<organism evidence="1 2">
    <name type="scientific">Rugosimonospora africana</name>
    <dbReference type="NCBI Taxonomy" id="556532"/>
    <lineage>
        <taxon>Bacteria</taxon>
        <taxon>Bacillati</taxon>
        <taxon>Actinomycetota</taxon>
        <taxon>Actinomycetes</taxon>
        <taxon>Micromonosporales</taxon>
        <taxon>Micromonosporaceae</taxon>
        <taxon>Rugosimonospora</taxon>
    </lineage>
</organism>
<reference evidence="1" key="1">
    <citation type="submission" date="2021-01" db="EMBL/GenBank/DDBJ databases">
        <title>Whole genome shotgun sequence of Rugosimonospora africana NBRC 104875.</title>
        <authorList>
            <person name="Komaki H."/>
            <person name="Tamura T."/>
        </authorList>
    </citation>
    <scope>NUCLEOTIDE SEQUENCE</scope>
    <source>
        <strain evidence="1">NBRC 104875</strain>
    </source>
</reference>
<dbReference type="Proteomes" id="UP000642748">
    <property type="component" value="Unassembled WGS sequence"/>
</dbReference>
<gene>
    <name evidence="1" type="ORF">Raf01_47240</name>
</gene>